<name>A0A011V4W0_RUMAL</name>
<dbReference type="PATRIC" id="fig|1341156.4.peg.784"/>
<dbReference type="Pfam" id="PF04892">
    <property type="entry name" value="VanZ"/>
    <property type="match status" value="1"/>
</dbReference>
<gene>
    <name evidence="3" type="ORF">RASY3_01275</name>
</gene>
<keyword evidence="4" id="KW-1185">Reference proteome</keyword>
<feature type="transmembrane region" description="Helical" evidence="1">
    <location>
        <begin position="7"/>
        <end position="25"/>
    </location>
</feature>
<dbReference type="InterPro" id="IPR016747">
    <property type="entry name" value="Phosphotransbutyrylase"/>
</dbReference>
<evidence type="ECO:0000259" key="2">
    <source>
        <dbReference type="Pfam" id="PF04892"/>
    </source>
</evidence>
<sequence length="164" mass="18487">MDSKLFNFFRWVILIAMCIVIFVFSSSPATDSSNQSRTIVMKVIYFFFKDFDNKPISEKAAVYSLVTTFVRKCAHFSEYALLAGLAFSAFYGIRNRILRLLCSVAAAALYACTDEFHQTFVPGRSGMMRDVIIDSTGALFGAVVACCIAVYFTAWTIIRKNSYY</sequence>
<dbReference type="AlphaFoldDB" id="A0A011V4W0"/>
<evidence type="ECO:0000256" key="1">
    <source>
        <dbReference type="SAM" id="Phobius"/>
    </source>
</evidence>
<proteinExistence type="predicted"/>
<evidence type="ECO:0000313" key="3">
    <source>
        <dbReference type="EMBL" id="EXM40522.1"/>
    </source>
</evidence>
<organism evidence="3 4">
    <name type="scientific">Ruminococcus albus SY3</name>
    <dbReference type="NCBI Taxonomy" id="1341156"/>
    <lineage>
        <taxon>Bacteria</taxon>
        <taxon>Bacillati</taxon>
        <taxon>Bacillota</taxon>
        <taxon>Clostridia</taxon>
        <taxon>Eubacteriales</taxon>
        <taxon>Oscillospiraceae</taxon>
        <taxon>Ruminococcus</taxon>
    </lineage>
</organism>
<dbReference type="EMBL" id="JEOB01000001">
    <property type="protein sequence ID" value="EXM40522.1"/>
    <property type="molecule type" value="Genomic_DNA"/>
</dbReference>
<dbReference type="OrthoDB" id="291892at2"/>
<dbReference type="RefSeq" id="WP_051506273.1">
    <property type="nucleotide sequence ID" value="NZ_JEOB01000001.1"/>
</dbReference>
<feature type="domain" description="VanZ-like" evidence="2">
    <location>
        <begin position="11"/>
        <end position="146"/>
    </location>
</feature>
<protein>
    <submittedName>
        <fullName evidence="3">Teicoplanin resistance protein VanZ</fullName>
    </submittedName>
</protein>
<evidence type="ECO:0000313" key="4">
    <source>
        <dbReference type="Proteomes" id="UP000021369"/>
    </source>
</evidence>
<dbReference type="NCBIfam" id="NF037970">
    <property type="entry name" value="vanZ_1"/>
    <property type="match status" value="1"/>
</dbReference>
<feature type="transmembrane region" description="Helical" evidence="1">
    <location>
        <begin position="137"/>
        <end position="158"/>
    </location>
</feature>
<keyword evidence="1" id="KW-1133">Transmembrane helix</keyword>
<keyword evidence="1" id="KW-0812">Transmembrane</keyword>
<dbReference type="InterPro" id="IPR006976">
    <property type="entry name" value="VanZ-like"/>
</dbReference>
<accession>A0A011V4W0</accession>
<reference evidence="3 4" key="1">
    <citation type="submission" date="2013-06" db="EMBL/GenBank/DDBJ databases">
        <title>Rumen cellulosomics: divergent fiber-degrading strategies revealed by comparative genome-wide analysis of six Ruminococcal strains.</title>
        <authorList>
            <person name="Dassa B."/>
            <person name="Borovok I."/>
            <person name="Lamed R."/>
            <person name="Flint H."/>
            <person name="Yeoman C.J."/>
            <person name="White B."/>
            <person name="Bayer E.A."/>
        </authorList>
    </citation>
    <scope>NUCLEOTIDE SEQUENCE [LARGE SCALE GENOMIC DNA]</scope>
    <source>
        <strain evidence="3 4">SY3</strain>
    </source>
</reference>
<dbReference type="PIRSF" id="PIRSF019083">
    <property type="entry name" value="UCP019083_VanZ"/>
    <property type="match status" value="1"/>
</dbReference>
<comment type="caution">
    <text evidence="3">The sequence shown here is derived from an EMBL/GenBank/DDBJ whole genome shotgun (WGS) entry which is preliminary data.</text>
</comment>
<keyword evidence="1" id="KW-0472">Membrane</keyword>
<feature type="transmembrane region" description="Helical" evidence="1">
    <location>
        <begin position="76"/>
        <end position="93"/>
    </location>
</feature>
<dbReference type="Proteomes" id="UP000021369">
    <property type="component" value="Unassembled WGS sequence"/>
</dbReference>